<evidence type="ECO:0000313" key="2">
    <source>
        <dbReference type="EnsemblPlants" id="OB04G36260.1"/>
    </source>
</evidence>
<feature type="transmembrane region" description="Helical" evidence="1">
    <location>
        <begin position="26"/>
        <end position="46"/>
    </location>
</feature>
<keyword evidence="1" id="KW-0812">Transmembrane</keyword>
<sequence>MTRRWKDLLRDLLTWEQILQKRPLHCMWSLSLMSLECTVLMSVVLIPDYQKRSQ</sequence>
<keyword evidence="1" id="KW-1133">Transmembrane helix</keyword>
<protein>
    <submittedName>
        <fullName evidence="2">Uncharacterized protein</fullName>
    </submittedName>
</protein>
<evidence type="ECO:0000313" key="3">
    <source>
        <dbReference type="Proteomes" id="UP000006038"/>
    </source>
</evidence>
<proteinExistence type="predicted"/>
<dbReference type="HOGENOM" id="CLU_206155_0_0_1"/>
<reference evidence="2" key="2">
    <citation type="submission" date="2013-04" db="UniProtKB">
        <authorList>
            <consortium name="EnsemblPlants"/>
        </authorList>
    </citation>
    <scope>IDENTIFICATION</scope>
</reference>
<keyword evidence="1" id="KW-0472">Membrane</keyword>
<evidence type="ECO:0000256" key="1">
    <source>
        <dbReference type="SAM" id="Phobius"/>
    </source>
</evidence>
<dbReference type="AlphaFoldDB" id="J3M2K1"/>
<dbReference type="Proteomes" id="UP000006038">
    <property type="component" value="Chromosome 4"/>
</dbReference>
<keyword evidence="3" id="KW-1185">Reference proteome</keyword>
<organism evidence="2">
    <name type="scientific">Oryza brachyantha</name>
    <name type="common">malo sina</name>
    <dbReference type="NCBI Taxonomy" id="4533"/>
    <lineage>
        <taxon>Eukaryota</taxon>
        <taxon>Viridiplantae</taxon>
        <taxon>Streptophyta</taxon>
        <taxon>Embryophyta</taxon>
        <taxon>Tracheophyta</taxon>
        <taxon>Spermatophyta</taxon>
        <taxon>Magnoliopsida</taxon>
        <taxon>Liliopsida</taxon>
        <taxon>Poales</taxon>
        <taxon>Poaceae</taxon>
        <taxon>BOP clade</taxon>
        <taxon>Oryzoideae</taxon>
        <taxon>Oryzeae</taxon>
        <taxon>Oryzinae</taxon>
        <taxon>Oryza</taxon>
    </lineage>
</organism>
<dbReference type="EnsemblPlants" id="OB04G36260.1">
    <property type="protein sequence ID" value="OB04G36260.1"/>
    <property type="gene ID" value="OB04G36260"/>
</dbReference>
<name>J3M2K1_ORYBR</name>
<accession>J3M2K1</accession>
<dbReference type="OMA" id="LECTVLM"/>
<dbReference type="Gramene" id="OB04G36260.1">
    <property type="protein sequence ID" value="OB04G36260.1"/>
    <property type="gene ID" value="OB04G36260"/>
</dbReference>
<reference evidence="2" key="1">
    <citation type="journal article" date="2013" name="Nat. Commun.">
        <title>Whole-genome sequencing of Oryza brachyantha reveals mechanisms underlying Oryza genome evolution.</title>
        <authorList>
            <person name="Chen J."/>
            <person name="Huang Q."/>
            <person name="Gao D."/>
            <person name="Wang J."/>
            <person name="Lang Y."/>
            <person name="Liu T."/>
            <person name="Li B."/>
            <person name="Bai Z."/>
            <person name="Luis Goicoechea J."/>
            <person name="Liang C."/>
            <person name="Chen C."/>
            <person name="Zhang W."/>
            <person name="Sun S."/>
            <person name="Liao Y."/>
            <person name="Zhang X."/>
            <person name="Yang L."/>
            <person name="Song C."/>
            <person name="Wang M."/>
            <person name="Shi J."/>
            <person name="Liu G."/>
            <person name="Liu J."/>
            <person name="Zhou H."/>
            <person name="Zhou W."/>
            <person name="Yu Q."/>
            <person name="An N."/>
            <person name="Chen Y."/>
            <person name="Cai Q."/>
            <person name="Wang B."/>
            <person name="Liu B."/>
            <person name="Min J."/>
            <person name="Huang Y."/>
            <person name="Wu H."/>
            <person name="Li Z."/>
            <person name="Zhang Y."/>
            <person name="Yin Y."/>
            <person name="Song W."/>
            <person name="Jiang J."/>
            <person name="Jackson S.A."/>
            <person name="Wing R.A."/>
            <person name="Wang J."/>
            <person name="Chen M."/>
        </authorList>
    </citation>
    <scope>NUCLEOTIDE SEQUENCE [LARGE SCALE GENOMIC DNA]</scope>
    <source>
        <strain evidence="2">cv. IRGC 101232</strain>
    </source>
</reference>